<dbReference type="EMBL" id="JBHULN010000015">
    <property type="protein sequence ID" value="MFD2573133.1"/>
    <property type="molecule type" value="Genomic_DNA"/>
</dbReference>
<feature type="domain" description="Peptidase S74" evidence="3">
    <location>
        <begin position="288"/>
        <end position="381"/>
    </location>
</feature>
<sequence>MKTILQNTLLITGSLLSTVPLYAQQVGIGTSTPKAFFNVIENRDVLFGTDVNGSGNKLIWYGSKAAFRAGSSGTTQWNNSEVGQGSFAAGFNTRASGVGSTALGNASEATNTNSLATGFNTRASGVGSTALGNASVASGLNTTAMGFSSTASGETATAIGNSAQAPGVSAISIGTQTSAGGPYSTALGFATQSTGEFATAIGNTVEASGRNSIALGTNVSTNERTGSIIIGDASSNRYESDGNQKMTMRFGGGYVLYSYNGPQRLGDPFFIPPGVELRPGQNAWFVISDSTKKENYRSVDGASVLKKISQMRLGSWNYRGQDPKLYRHYGPMAQDFFAAFGHDALGTVGEPTGINQGDFDGVNLIAIKALIAEVDQLKAELAASRDREKTTQARLDKIEALLGTSAGVGTASPKPQAGR</sequence>
<feature type="signal peptide" evidence="2">
    <location>
        <begin position="1"/>
        <end position="23"/>
    </location>
</feature>
<accession>A0ABW5MA64</accession>
<keyword evidence="2" id="KW-0732">Signal</keyword>
<evidence type="ECO:0000313" key="4">
    <source>
        <dbReference type="EMBL" id="MFD2573133.1"/>
    </source>
</evidence>
<dbReference type="Gene3D" id="2.150.10.10">
    <property type="entry name" value="Serralysin-like metalloprotease, C-terminal"/>
    <property type="match status" value="2"/>
</dbReference>
<keyword evidence="1" id="KW-0175">Coiled coil</keyword>
<dbReference type="InterPro" id="IPR030392">
    <property type="entry name" value="S74_ICA"/>
</dbReference>
<dbReference type="Pfam" id="PF05658">
    <property type="entry name" value="YadA_head"/>
    <property type="match status" value="4"/>
</dbReference>
<dbReference type="Proteomes" id="UP001597469">
    <property type="component" value="Unassembled WGS sequence"/>
</dbReference>
<dbReference type="InterPro" id="IPR011049">
    <property type="entry name" value="Serralysin-like_metalloprot_C"/>
</dbReference>
<evidence type="ECO:0000259" key="3">
    <source>
        <dbReference type="PROSITE" id="PS51688"/>
    </source>
</evidence>
<evidence type="ECO:0000256" key="2">
    <source>
        <dbReference type="SAM" id="SignalP"/>
    </source>
</evidence>
<comment type="caution">
    <text evidence="4">The sequence shown here is derived from an EMBL/GenBank/DDBJ whole genome shotgun (WGS) entry which is preliminary data.</text>
</comment>
<gene>
    <name evidence="4" type="ORF">ACFSUS_21000</name>
</gene>
<dbReference type="SUPFAM" id="SSF101967">
    <property type="entry name" value="Adhesin YadA, collagen-binding domain"/>
    <property type="match status" value="1"/>
</dbReference>
<protein>
    <submittedName>
        <fullName evidence="4">Tail fiber domain-containing protein</fullName>
    </submittedName>
</protein>
<dbReference type="RefSeq" id="WP_381525728.1">
    <property type="nucleotide sequence ID" value="NZ_JBHULN010000015.1"/>
</dbReference>
<evidence type="ECO:0000256" key="1">
    <source>
        <dbReference type="SAM" id="Coils"/>
    </source>
</evidence>
<feature type="chain" id="PRO_5046008716" evidence="2">
    <location>
        <begin position="24"/>
        <end position="419"/>
    </location>
</feature>
<proteinExistence type="predicted"/>
<organism evidence="4 5">
    <name type="scientific">Spirosoma soli</name>
    <dbReference type="NCBI Taxonomy" id="1770529"/>
    <lineage>
        <taxon>Bacteria</taxon>
        <taxon>Pseudomonadati</taxon>
        <taxon>Bacteroidota</taxon>
        <taxon>Cytophagia</taxon>
        <taxon>Cytophagales</taxon>
        <taxon>Cytophagaceae</taxon>
        <taxon>Spirosoma</taxon>
    </lineage>
</organism>
<evidence type="ECO:0000313" key="5">
    <source>
        <dbReference type="Proteomes" id="UP001597469"/>
    </source>
</evidence>
<dbReference type="Pfam" id="PF13884">
    <property type="entry name" value="Peptidase_S74"/>
    <property type="match status" value="1"/>
</dbReference>
<dbReference type="InterPro" id="IPR008640">
    <property type="entry name" value="Adhesin_Head_dom"/>
</dbReference>
<dbReference type="PROSITE" id="PS51688">
    <property type="entry name" value="ICA"/>
    <property type="match status" value="1"/>
</dbReference>
<keyword evidence="5" id="KW-1185">Reference proteome</keyword>
<feature type="coiled-coil region" evidence="1">
    <location>
        <begin position="367"/>
        <end position="394"/>
    </location>
</feature>
<dbReference type="CDD" id="cd12820">
    <property type="entry name" value="LbR_YadA-like"/>
    <property type="match status" value="1"/>
</dbReference>
<reference evidence="5" key="1">
    <citation type="journal article" date="2019" name="Int. J. Syst. Evol. Microbiol.">
        <title>The Global Catalogue of Microorganisms (GCM) 10K type strain sequencing project: providing services to taxonomists for standard genome sequencing and annotation.</title>
        <authorList>
            <consortium name="The Broad Institute Genomics Platform"/>
            <consortium name="The Broad Institute Genome Sequencing Center for Infectious Disease"/>
            <person name="Wu L."/>
            <person name="Ma J."/>
        </authorList>
    </citation>
    <scope>NUCLEOTIDE SEQUENCE [LARGE SCALE GENOMIC DNA]</scope>
    <source>
        <strain evidence="5">KCTC 42805</strain>
    </source>
</reference>
<name>A0ABW5MA64_9BACT</name>